<dbReference type="STRING" id="207340.APZ41_005260"/>
<evidence type="ECO:0000256" key="1">
    <source>
        <dbReference type="SAM" id="MobiDB-lite"/>
    </source>
</evidence>
<protein>
    <submittedName>
        <fullName evidence="3">Uncharacterized protein</fullName>
    </submittedName>
</protein>
<reference evidence="3" key="1">
    <citation type="submission" date="2016-12" db="EMBL/GenBank/DDBJ databases">
        <title>Draft genome sequence of Roseomonas mucosa strain AU37, isolated from a peripheral intravenous catheter.</title>
        <authorList>
            <person name="Choudhury M.A."/>
            <person name="Sidjabat H.E."/>
            <person name="Wailan A.M."/>
            <person name="Zhang L."/>
            <person name="Marsh N.M."/>
            <person name="Rickard C.M."/>
            <person name="Davies M."/>
            <person name="Mcmillan D.J."/>
        </authorList>
    </citation>
    <scope>NUCLEOTIDE SEQUENCE [LARGE SCALE GENOMIC DNA]</scope>
    <source>
        <strain evidence="3">AU37</strain>
    </source>
</reference>
<dbReference type="AlphaFoldDB" id="A0A1S8D924"/>
<feature type="signal peptide" evidence="2">
    <location>
        <begin position="1"/>
        <end position="29"/>
    </location>
</feature>
<dbReference type="EMBL" id="LLWF02000010">
    <property type="protein sequence ID" value="ONH84224.1"/>
    <property type="molecule type" value="Genomic_DNA"/>
</dbReference>
<feature type="region of interest" description="Disordered" evidence="1">
    <location>
        <begin position="34"/>
        <end position="74"/>
    </location>
</feature>
<name>A0A1S8D924_9PROT</name>
<evidence type="ECO:0000256" key="2">
    <source>
        <dbReference type="SAM" id="SignalP"/>
    </source>
</evidence>
<proteinExistence type="predicted"/>
<feature type="chain" id="PRO_5010556453" evidence="2">
    <location>
        <begin position="30"/>
        <end position="138"/>
    </location>
</feature>
<evidence type="ECO:0000313" key="3">
    <source>
        <dbReference type="EMBL" id="ONH84224.1"/>
    </source>
</evidence>
<evidence type="ECO:0000313" key="4">
    <source>
        <dbReference type="Proteomes" id="UP000054844"/>
    </source>
</evidence>
<keyword evidence="4" id="KW-1185">Reference proteome</keyword>
<organism evidence="3 4">
    <name type="scientific">Roseomonas mucosa</name>
    <dbReference type="NCBI Taxonomy" id="207340"/>
    <lineage>
        <taxon>Bacteria</taxon>
        <taxon>Pseudomonadati</taxon>
        <taxon>Pseudomonadota</taxon>
        <taxon>Alphaproteobacteria</taxon>
        <taxon>Acetobacterales</taxon>
        <taxon>Roseomonadaceae</taxon>
        <taxon>Roseomonas</taxon>
    </lineage>
</organism>
<accession>A0A1S8D924</accession>
<feature type="compositionally biased region" description="Basic and acidic residues" evidence="1">
    <location>
        <begin position="46"/>
        <end position="61"/>
    </location>
</feature>
<dbReference type="Proteomes" id="UP000054844">
    <property type="component" value="Unassembled WGS sequence"/>
</dbReference>
<gene>
    <name evidence="3" type="ORF">APZ41_005260</name>
</gene>
<comment type="caution">
    <text evidence="3">The sequence shown here is derived from an EMBL/GenBank/DDBJ whole genome shotgun (WGS) entry which is preliminary data.</text>
</comment>
<sequence>MRLTRGTVTGIRLLFCALFALGLLPLVHAAPAQSSARPRPQLSRMAHSDHGDDGTAHRAGCDRSGAVGSPATPDGGPAPFKAVGCCIAGQCAIPISVTSPSQAPASVTVLAEPFPALATAPVVGLNPGPTLPPPRLPA</sequence>
<keyword evidence="2" id="KW-0732">Signal</keyword>